<dbReference type="InterPro" id="IPR050382">
    <property type="entry name" value="MFS_Na/Anion_cotransporter"/>
</dbReference>
<evidence type="ECO:0000256" key="1">
    <source>
        <dbReference type="ARBA" id="ARBA00004141"/>
    </source>
</evidence>
<feature type="transmembrane region" description="Helical" evidence="7">
    <location>
        <begin position="433"/>
        <end position="451"/>
    </location>
</feature>
<evidence type="ECO:0000313" key="9">
    <source>
        <dbReference type="EMBL" id="CAH1101056.1"/>
    </source>
</evidence>
<dbReference type="FunFam" id="1.20.1250.20:FF:000003">
    <property type="entry name" value="Solute carrier family 17 member 3"/>
    <property type="match status" value="1"/>
</dbReference>
<evidence type="ECO:0000256" key="2">
    <source>
        <dbReference type="ARBA" id="ARBA00022448"/>
    </source>
</evidence>
<feature type="transmembrane region" description="Helical" evidence="7">
    <location>
        <begin position="298"/>
        <end position="322"/>
    </location>
</feature>
<comment type="subcellular location">
    <subcellularLocation>
        <location evidence="1">Membrane</location>
        <topology evidence="1">Multi-pass membrane protein</topology>
    </subcellularLocation>
</comment>
<dbReference type="InterPro" id="IPR011701">
    <property type="entry name" value="MFS"/>
</dbReference>
<dbReference type="GO" id="GO:0015293">
    <property type="term" value="F:symporter activity"/>
    <property type="evidence" value="ECO:0007669"/>
    <property type="project" value="UniProtKB-KW"/>
</dbReference>
<proteinExistence type="predicted"/>
<dbReference type="GO" id="GO:0016020">
    <property type="term" value="C:membrane"/>
    <property type="evidence" value="ECO:0007669"/>
    <property type="project" value="UniProtKB-SubCell"/>
</dbReference>
<dbReference type="AlphaFoldDB" id="A0A9P0CGP7"/>
<organism evidence="9 10">
    <name type="scientific">Psylliodes chrysocephalus</name>
    <dbReference type="NCBI Taxonomy" id="3402493"/>
    <lineage>
        <taxon>Eukaryota</taxon>
        <taxon>Metazoa</taxon>
        <taxon>Ecdysozoa</taxon>
        <taxon>Arthropoda</taxon>
        <taxon>Hexapoda</taxon>
        <taxon>Insecta</taxon>
        <taxon>Pterygota</taxon>
        <taxon>Neoptera</taxon>
        <taxon>Endopterygota</taxon>
        <taxon>Coleoptera</taxon>
        <taxon>Polyphaga</taxon>
        <taxon>Cucujiformia</taxon>
        <taxon>Chrysomeloidea</taxon>
        <taxon>Chrysomelidae</taxon>
        <taxon>Galerucinae</taxon>
        <taxon>Alticini</taxon>
        <taxon>Psylliodes</taxon>
    </lineage>
</organism>
<keyword evidence="2" id="KW-0813">Transport</keyword>
<feature type="transmembrane region" description="Helical" evidence="7">
    <location>
        <begin position="204"/>
        <end position="224"/>
    </location>
</feature>
<feature type="transmembrane region" description="Helical" evidence="7">
    <location>
        <begin position="398"/>
        <end position="421"/>
    </location>
</feature>
<sequence length="465" mass="52125">MPFNLLKCTFGKCVVYQRYIMVIFMQLALLNSYHLRMVLNIAITEMVAERNLTSKVNECPQYTYEKIEEVEGGTFPWDNEMEAIILYAFFTSSTISHIPGGWLADKIGGRHVMGTCLVISSLATIAFPTALQHFGSTAAIILRMILGFAQGPVIPTITTFIQCWIPKYQRAFLGGVAYGGYNLGTVTGSIFTGMIIKRTGSWMLPFYVWGFSSLVFCCFFYLFVFSRPSTHPFITEEELTFLETEVESRKSFKVPWWKLCTSVPVWALLVAQYAHNFIFFTLLTNLPKYLKEILKMNVQANAVGTALPFLGLWLSVMVFAYITDWLINRNLVSIPVARKVNTSFSCIFPSFLILVAVYIGCNRAAAVALYTSAITFLGPFTSGMQINVNEVSIHYGGTIMAIVNGIGSTAGILGPYMVGALTEEESFASWKKCFWVIFAVSVVASAIYITFAEFERQSWDFVDDE</sequence>
<feature type="transmembrane region" description="Helical" evidence="7">
    <location>
        <begin position="84"/>
        <end position="104"/>
    </location>
</feature>
<dbReference type="FunFam" id="1.20.1250.20:FF:000423">
    <property type="entry name" value="Putative inorganic phosphate cotransporter-like Protein"/>
    <property type="match status" value="1"/>
</dbReference>
<keyword evidence="10" id="KW-1185">Reference proteome</keyword>
<feature type="transmembrane region" description="Helical" evidence="7">
    <location>
        <begin position="116"/>
        <end position="134"/>
    </location>
</feature>
<evidence type="ECO:0000313" key="10">
    <source>
        <dbReference type="Proteomes" id="UP001153636"/>
    </source>
</evidence>
<dbReference type="Proteomes" id="UP001153636">
    <property type="component" value="Chromosome 11"/>
</dbReference>
<dbReference type="InterPro" id="IPR020846">
    <property type="entry name" value="MFS_dom"/>
</dbReference>
<feature type="transmembrane region" description="Helical" evidence="7">
    <location>
        <begin position="367"/>
        <end position="386"/>
    </location>
</feature>
<feature type="domain" description="Major facilitator superfamily (MFS) profile" evidence="8">
    <location>
        <begin position="20"/>
        <end position="457"/>
    </location>
</feature>
<dbReference type="InterPro" id="IPR036259">
    <property type="entry name" value="MFS_trans_sf"/>
</dbReference>
<dbReference type="GO" id="GO:0006820">
    <property type="term" value="P:monoatomic anion transport"/>
    <property type="evidence" value="ECO:0007669"/>
    <property type="project" value="TreeGrafter"/>
</dbReference>
<dbReference type="PANTHER" id="PTHR11662:SF415">
    <property type="entry name" value="AT30085P-RELATED"/>
    <property type="match status" value="1"/>
</dbReference>
<evidence type="ECO:0000259" key="8">
    <source>
        <dbReference type="PROSITE" id="PS50850"/>
    </source>
</evidence>
<accession>A0A9P0CGP7</accession>
<dbReference type="EMBL" id="OV651823">
    <property type="protein sequence ID" value="CAH1101056.1"/>
    <property type="molecule type" value="Genomic_DNA"/>
</dbReference>
<gene>
    <name evidence="9" type="ORF">PSYICH_LOCUS2715</name>
</gene>
<feature type="transmembrane region" description="Helical" evidence="7">
    <location>
        <begin position="140"/>
        <end position="161"/>
    </location>
</feature>
<keyword evidence="4" id="KW-0769">Symport</keyword>
<reference evidence="9" key="1">
    <citation type="submission" date="2022-01" db="EMBL/GenBank/DDBJ databases">
        <authorList>
            <person name="King R."/>
        </authorList>
    </citation>
    <scope>NUCLEOTIDE SEQUENCE</scope>
</reference>
<name>A0A9P0CGP7_9CUCU</name>
<dbReference type="Pfam" id="PF07690">
    <property type="entry name" value="MFS_1"/>
    <property type="match status" value="1"/>
</dbReference>
<evidence type="ECO:0000256" key="6">
    <source>
        <dbReference type="ARBA" id="ARBA00023136"/>
    </source>
</evidence>
<keyword evidence="6 7" id="KW-0472">Membrane</keyword>
<evidence type="ECO:0000256" key="5">
    <source>
        <dbReference type="ARBA" id="ARBA00022989"/>
    </source>
</evidence>
<dbReference type="SUPFAM" id="SSF103473">
    <property type="entry name" value="MFS general substrate transporter"/>
    <property type="match status" value="1"/>
</dbReference>
<keyword evidence="5 7" id="KW-1133">Transmembrane helix</keyword>
<dbReference type="PROSITE" id="PS50850">
    <property type="entry name" value="MFS"/>
    <property type="match status" value="1"/>
</dbReference>
<dbReference type="Gene3D" id="1.20.1250.20">
    <property type="entry name" value="MFS general substrate transporter like domains"/>
    <property type="match status" value="2"/>
</dbReference>
<protein>
    <recommendedName>
        <fullName evidence="8">Major facilitator superfamily (MFS) profile domain-containing protein</fullName>
    </recommendedName>
</protein>
<dbReference type="OrthoDB" id="2985014at2759"/>
<feature type="transmembrane region" description="Helical" evidence="7">
    <location>
        <begin position="342"/>
        <end position="360"/>
    </location>
</feature>
<dbReference type="PANTHER" id="PTHR11662">
    <property type="entry name" value="SOLUTE CARRIER FAMILY 17"/>
    <property type="match status" value="1"/>
</dbReference>
<evidence type="ECO:0000256" key="3">
    <source>
        <dbReference type="ARBA" id="ARBA00022692"/>
    </source>
</evidence>
<keyword evidence="3 7" id="KW-0812">Transmembrane</keyword>
<evidence type="ECO:0000256" key="7">
    <source>
        <dbReference type="SAM" id="Phobius"/>
    </source>
</evidence>
<evidence type="ECO:0000256" key="4">
    <source>
        <dbReference type="ARBA" id="ARBA00022847"/>
    </source>
</evidence>